<name>A0A5J9SIM8_9POAL</name>
<feature type="region of interest" description="Disordered" evidence="1">
    <location>
        <begin position="1"/>
        <end position="31"/>
    </location>
</feature>
<dbReference type="Gramene" id="TVT98856">
    <property type="protein sequence ID" value="TVT98856"/>
    <property type="gene ID" value="EJB05_55815"/>
</dbReference>
<proteinExistence type="predicted"/>
<evidence type="ECO:0000313" key="2">
    <source>
        <dbReference type="EMBL" id="TVT98856.1"/>
    </source>
</evidence>
<organism evidence="2 3">
    <name type="scientific">Eragrostis curvula</name>
    <name type="common">weeping love grass</name>
    <dbReference type="NCBI Taxonomy" id="38414"/>
    <lineage>
        <taxon>Eukaryota</taxon>
        <taxon>Viridiplantae</taxon>
        <taxon>Streptophyta</taxon>
        <taxon>Embryophyta</taxon>
        <taxon>Tracheophyta</taxon>
        <taxon>Spermatophyta</taxon>
        <taxon>Magnoliopsida</taxon>
        <taxon>Liliopsida</taxon>
        <taxon>Poales</taxon>
        <taxon>Poaceae</taxon>
        <taxon>PACMAD clade</taxon>
        <taxon>Chloridoideae</taxon>
        <taxon>Eragrostideae</taxon>
        <taxon>Eragrostidinae</taxon>
        <taxon>Eragrostis</taxon>
    </lineage>
</organism>
<keyword evidence="3" id="KW-1185">Reference proteome</keyword>
<protein>
    <submittedName>
        <fullName evidence="2">Uncharacterized protein</fullName>
    </submittedName>
</protein>
<evidence type="ECO:0000256" key="1">
    <source>
        <dbReference type="SAM" id="MobiDB-lite"/>
    </source>
</evidence>
<sequence>MTMAISVKMQTQVTSKLEAEEDLQQDNISQNREAESFRKECFLGTCKSQKDGMHIGSRMCRHRDVCCYVDNPDGLGLLLMLYRENELDACVSTVF</sequence>
<dbReference type="Proteomes" id="UP000324897">
    <property type="component" value="Unassembled WGS sequence"/>
</dbReference>
<evidence type="ECO:0000313" key="3">
    <source>
        <dbReference type="Proteomes" id="UP000324897"/>
    </source>
</evidence>
<accession>A0A5J9SIM8</accession>
<reference evidence="2 3" key="1">
    <citation type="journal article" date="2019" name="Sci. Rep.">
        <title>A high-quality genome of Eragrostis curvula grass provides insights into Poaceae evolution and supports new strategies to enhance forage quality.</title>
        <authorList>
            <person name="Carballo J."/>
            <person name="Santos B.A.C.M."/>
            <person name="Zappacosta D."/>
            <person name="Garbus I."/>
            <person name="Selva J.P."/>
            <person name="Gallo C.A."/>
            <person name="Diaz A."/>
            <person name="Albertini E."/>
            <person name="Caccamo M."/>
            <person name="Echenique V."/>
        </authorList>
    </citation>
    <scope>NUCLEOTIDE SEQUENCE [LARGE SCALE GENOMIC DNA]</scope>
    <source>
        <strain evidence="3">cv. Victoria</strain>
        <tissue evidence="2">Leaf</tissue>
    </source>
</reference>
<feature type="non-terminal residue" evidence="2">
    <location>
        <position position="1"/>
    </location>
</feature>
<dbReference type="EMBL" id="RWGY01000794">
    <property type="protein sequence ID" value="TVT98856.1"/>
    <property type="molecule type" value="Genomic_DNA"/>
</dbReference>
<comment type="caution">
    <text evidence="2">The sequence shown here is derived from an EMBL/GenBank/DDBJ whole genome shotgun (WGS) entry which is preliminary data.</text>
</comment>
<gene>
    <name evidence="2" type="ORF">EJB05_55815</name>
</gene>
<dbReference type="AlphaFoldDB" id="A0A5J9SIM8"/>